<protein>
    <recommendedName>
        <fullName evidence="9">Sodium/calcium exchanger membrane region domain-containing protein</fullName>
    </recommendedName>
</protein>
<comment type="caution">
    <text evidence="10">The sequence shown here is derived from an EMBL/GenBank/DDBJ whole genome shotgun (WGS) entry which is preliminary data.</text>
</comment>
<evidence type="ECO:0000256" key="8">
    <source>
        <dbReference type="SAM" id="SignalP"/>
    </source>
</evidence>
<dbReference type="OrthoDB" id="407410at2759"/>
<accession>A0A507CMM7</accession>
<dbReference type="InterPro" id="IPR044880">
    <property type="entry name" value="NCX_ion-bd_dom_sf"/>
</dbReference>
<evidence type="ECO:0000256" key="2">
    <source>
        <dbReference type="ARBA" id="ARBA00008170"/>
    </source>
</evidence>
<feature type="chain" id="PRO_5021502540" description="Sodium/calcium exchanger membrane region domain-containing protein" evidence="8">
    <location>
        <begin position="31"/>
        <end position="761"/>
    </location>
</feature>
<dbReference type="GO" id="GO:0008324">
    <property type="term" value="F:monoatomic cation transmembrane transporter activity"/>
    <property type="evidence" value="ECO:0007669"/>
    <property type="project" value="TreeGrafter"/>
</dbReference>
<keyword evidence="8" id="KW-0732">Signal</keyword>
<feature type="transmembrane region" description="Helical" evidence="7">
    <location>
        <begin position="139"/>
        <end position="165"/>
    </location>
</feature>
<feature type="transmembrane region" description="Helical" evidence="7">
    <location>
        <begin position="599"/>
        <end position="617"/>
    </location>
</feature>
<dbReference type="InterPro" id="IPR051359">
    <property type="entry name" value="CaCA_antiporter"/>
</dbReference>
<dbReference type="AlphaFoldDB" id="A0A507CMM7"/>
<dbReference type="GO" id="GO:0016020">
    <property type="term" value="C:membrane"/>
    <property type="evidence" value="ECO:0007669"/>
    <property type="project" value="UniProtKB-SubCell"/>
</dbReference>
<feature type="signal peptide" evidence="8">
    <location>
        <begin position="1"/>
        <end position="30"/>
    </location>
</feature>
<comment type="subcellular location">
    <subcellularLocation>
        <location evidence="1">Membrane</location>
        <topology evidence="1">Multi-pass membrane protein</topology>
    </subcellularLocation>
</comment>
<evidence type="ECO:0000256" key="1">
    <source>
        <dbReference type="ARBA" id="ARBA00004141"/>
    </source>
</evidence>
<organism evidence="10 11">
    <name type="scientific">Synchytrium endobioticum</name>
    <dbReference type="NCBI Taxonomy" id="286115"/>
    <lineage>
        <taxon>Eukaryota</taxon>
        <taxon>Fungi</taxon>
        <taxon>Fungi incertae sedis</taxon>
        <taxon>Chytridiomycota</taxon>
        <taxon>Chytridiomycota incertae sedis</taxon>
        <taxon>Chytridiomycetes</taxon>
        <taxon>Synchytriales</taxon>
        <taxon>Synchytriaceae</taxon>
        <taxon>Synchytrium</taxon>
    </lineage>
</organism>
<evidence type="ECO:0000256" key="3">
    <source>
        <dbReference type="ARBA" id="ARBA00022448"/>
    </source>
</evidence>
<feature type="transmembrane region" description="Helical" evidence="7">
    <location>
        <begin position="737"/>
        <end position="760"/>
    </location>
</feature>
<keyword evidence="4 7" id="KW-0812">Transmembrane</keyword>
<feature type="transmembrane region" description="Helical" evidence="7">
    <location>
        <begin position="629"/>
        <end position="648"/>
    </location>
</feature>
<dbReference type="EMBL" id="QEAM01000393">
    <property type="protein sequence ID" value="TPX40364.1"/>
    <property type="molecule type" value="Genomic_DNA"/>
</dbReference>
<feature type="transmembrane region" description="Helical" evidence="7">
    <location>
        <begin position="68"/>
        <end position="88"/>
    </location>
</feature>
<evidence type="ECO:0000256" key="4">
    <source>
        <dbReference type="ARBA" id="ARBA00022692"/>
    </source>
</evidence>
<feature type="transmembrane region" description="Helical" evidence="7">
    <location>
        <begin position="177"/>
        <end position="196"/>
    </location>
</feature>
<dbReference type="PANTHER" id="PTHR12266:SF0">
    <property type="entry name" value="MITOCHONDRIAL SODIUM_CALCIUM EXCHANGER PROTEIN"/>
    <property type="match status" value="1"/>
</dbReference>
<feature type="transmembrane region" description="Helical" evidence="7">
    <location>
        <begin position="709"/>
        <end position="730"/>
    </location>
</feature>
<feature type="transmembrane region" description="Helical" evidence="7">
    <location>
        <begin position="202"/>
        <end position="219"/>
    </location>
</feature>
<evidence type="ECO:0000256" key="5">
    <source>
        <dbReference type="ARBA" id="ARBA00022989"/>
    </source>
</evidence>
<evidence type="ECO:0000256" key="7">
    <source>
        <dbReference type="SAM" id="Phobius"/>
    </source>
</evidence>
<feature type="domain" description="Sodium/calcium exchanger membrane region" evidence="9">
    <location>
        <begin position="606"/>
        <end position="754"/>
    </location>
</feature>
<dbReference type="InterPro" id="IPR004837">
    <property type="entry name" value="NaCa_Exmemb"/>
</dbReference>
<dbReference type="Proteomes" id="UP000320475">
    <property type="component" value="Unassembled WGS sequence"/>
</dbReference>
<dbReference type="Gene3D" id="1.20.1420.30">
    <property type="entry name" value="NCX, central ion-binding region"/>
    <property type="match status" value="2"/>
</dbReference>
<name>A0A507CMM7_9FUNG</name>
<keyword evidence="5 7" id="KW-1133">Transmembrane helix</keyword>
<reference evidence="10 11" key="1">
    <citation type="journal article" date="2019" name="Sci. Rep.">
        <title>Comparative genomics of chytrid fungi reveal insights into the obligate biotrophic and pathogenic lifestyle of Synchytrium endobioticum.</title>
        <authorList>
            <person name="van de Vossenberg B.T.L.H."/>
            <person name="Warris S."/>
            <person name="Nguyen H.D.T."/>
            <person name="van Gent-Pelzer M.P.E."/>
            <person name="Joly D.L."/>
            <person name="van de Geest H.C."/>
            <person name="Bonants P.J.M."/>
            <person name="Smith D.S."/>
            <person name="Levesque C.A."/>
            <person name="van der Lee T.A.J."/>
        </authorList>
    </citation>
    <scope>NUCLEOTIDE SEQUENCE [LARGE SCALE GENOMIC DNA]</scope>
    <source>
        <strain evidence="10 11">LEV6574</strain>
    </source>
</reference>
<dbReference type="Pfam" id="PF01699">
    <property type="entry name" value="Na_Ca_ex"/>
    <property type="match status" value="2"/>
</dbReference>
<dbReference type="PANTHER" id="PTHR12266">
    <property type="entry name" value="NA+/CA2+ K+ INDEPENDENT EXCHANGER"/>
    <property type="match status" value="1"/>
</dbReference>
<keyword evidence="3" id="KW-0813">Transport</keyword>
<gene>
    <name evidence="10" type="ORF">SeLEV6574_g06643</name>
</gene>
<evidence type="ECO:0000259" key="9">
    <source>
        <dbReference type="Pfam" id="PF01699"/>
    </source>
</evidence>
<evidence type="ECO:0000313" key="11">
    <source>
        <dbReference type="Proteomes" id="UP000320475"/>
    </source>
</evidence>
<feature type="transmembrane region" description="Helical" evidence="7">
    <location>
        <begin position="669"/>
        <end position="694"/>
    </location>
</feature>
<keyword evidence="6 7" id="KW-0472">Membrane</keyword>
<proteinExistence type="inferred from homology"/>
<evidence type="ECO:0000256" key="6">
    <source>
        <dbReference type="ARBA" id="ARBA00023136"/>
    </source>
</evidence>
<feature type="transmembrane region" description="Helical" evidence="7">
    <location>
        <begin position="478"/>
        <end position="498"/>
    </location>
</feature>
<feature type="domain" description="Sodium/calcium exchanger membrane region" evidence="9">
    <location>
        <begin position="76"/>
        <end position="216"/>
    </location>
</feature>
<evidence type="ECO:0000313" key="10">
    <source>
        <dbReference type="EMBL" id="TPX40364.1"/>
    </source>
</evidence>
<feature type="transmembrane region" description="Helical" evidence="7">
    <location>
        <begin position="564"/>
        <end position="587"/>
    </location>
</feature>
<comment type="similarity">
    <text evidence="2">Belongs to the Ca(2+):cation antiporter (CaCA) (TC 2.A.19) family.</text>
</comment>
<sequence length="761" mass="82481">MPPPSPRICIWTMAAVLLLLLSSHVAVSNAALPMDQCHYASASDKCLYLRQNSPYQTLDFYYCSIKSLPMGAFLIIIWIAYLFVFFAMTANHFCENLSTISGALGLSQTVSGVTLAALGNGANDLFSTFAAVRNKATSLALGELLGSAMFTTSCLLGIVIFIAPFDLPKAPFFRDTIGFLGALILVLTLVLLKSTITTHTGIILVGYYIAYVSVVILANQINRYLRRKRATKAKVQIGNEEDVVDEESGWTNAFSNEDPAPTGETDHAINVHDGTHHRDSPTIVVNYAQSSAKLFVDTSFPNSEDASSEIDDENTPLLSTSVASDHPRVFSTSPSVVQQEFQDAGDLLLPTFPSRTFKRAIPSRYHSLHRKWSETLSVGSPTDQLVLHHNSDSALLSPTNTRWLESRVASTFSGILSKSVIDSINEGYTSNTIANGIAANDMSLPLTPIISHSFKPKSMTVFEALLPPDRSHWKSMSLLMKLWFIIQIPLLIMLRSTIPVVTRHEYDKGLINAGFEAGAVSMLANGIEDDVSPFQDYDPLHPGRVTLSLVLAPFLISFSLYNSWSLIMVVIAITTSILVGSILAFLFNYATTRRDLSSFHVHIAGFGFAMSIVWMSLIADQLVGSLQRIGHISGIGNGILGLTVFAAGNSLGDFLTNIKLAQAGFPGMAFGASFGSPMLNLGLGIGLATLYYSYSNDDNSVSISTTPSIMAAFACVVLNLLLVLVGIPACKFRAPRIFGLVLILVYILGLIVIITVSLTFN</sequence>
<dbReference type="VEuPathDB" id="FungiDB:SeMB42_g07006"/>